<dbReference type="CDD" id="cd02811">
    <property type="entry name" value="IDI-2_FMN"/>
    <property type="match status" value="1"/>
</dbReference>
<comment type="caution">
    <text evidence="11">Lacks conserved residue(s) required for the propagation of feature annotation.</text>
</comment>
<dbReference type="GO" id="GO:0004452">
    <property type="term" value="F:isopentenyl-diphosphate delta-isomerase activity"/>
    <property type="evidence" value="ECO:0007669"/>
    <property type="project" value="UniProtKB-UniRule"/>
</dbReference>
<keyword evidence="2 11" id="KW-0963">Cytoplasm</keyword>
<keyword evidence="3 11" id="KW-0285">Flavoprotein</keyword>
<dbReference type="Pfam" id="PF01070">
    <property type="entry name" value="FMN_dh"/>
    <property type="match status" value="1"/>
</dbReference>
<evidence type="ECO:0000256" key="9">
    <source>
        <dbReference type="ARBA" id="ARBA00023235"/>
    </source>
</evidence>
<dbReference type="GO" id="GO:0016491">
    <property type="term" value="F:oxidoreductase activity"/>
    <property type="evidence" value="ECO:0007669"/>
    <property type="project" value="InterPro"/>
</dbReference>
<comment type="function">
    <text evidence="11">Involved in the biosynthesis of isoprenoids. Catalyzes the 1,3-allylic rearrangement of the homoallylic substrate isopentenyl (IPP) to its allylic isomer, dimethylallyl diphosphate (DMAPP).</text>
</comment>
<comment type="subcellular location">
    <subcellularLocation>
        <location evidence="11">Cytoplasm</location>
    </subcellularLocation>
</comment>
<keyword evidence="7 11" id="KW-0521">NADP</keyword>
<dbReference type="GO" id="GO:0008299">
    <property type="term" value="P:isoprenoid biosynthetic process"/>
    <property type="evidence" value="ECO:0007669"/>
    <property type="project" value="UniProtKB-UniRule"/>
</dbReference>
<evidence type="ECO:0000256" key="10">
    <source>
        <dbReference type="ARBA" id="ARBA00025810"/>
    </source>
</evidence>
<keyword evidence="14" id="KW-1185">Reference proteome</keyword>
<feature type="binding site" evidence="11">
    <location>
        <position position="280"/>
    </location>
    <ligand>
        <name>FMN</name>
        <dbReference type="ChEBI" id="CHEBI:58210"/>
    </ligand>
</feature>
<keyword evidence="9 11" id="KW-0413">Isomerase</keyword>
<dbReference type="OrthoDB" id="9795032at2"/>
<dbReference type="GO" id="GO:0070402">
    <property type="term" value="F:NADPH binding"/>
    <property type="evidence" value="ECO:0007669"/>
    <property type="project" value="UniProtKB-UniRule"/>
</dbReference>
<dbReference type="Proteomes" id="UP000192907">
    <property type="component" value="Unassembled WGS sequence"/>
</dbReference>
<evidence type="ECO:0000256" key="2">
    <source>
        <dbReference type="ARBA" id="ARBA00022490"/>
    </source>
</evidence>
<feature type="binding site" evidence="11">
    <location>
        <begin position="185"/>
        <end position="187"/>
    </location>
    <ligand>
        <name>substrate</name>
    </ligand>
</feature>
<feature type="binding site" evidence="11">
    <location>
        <position position="249"/>
    </location>
    <ligand>
        <name>Mg(2+)</name>
        <dbReference type="ChEBI" id="CHEBI:18420"/>
    </ligand>
</feature>
<comment type="cofactor">
    <cofactor evidence="1 11">
        <name>FMN</name>
        <dbReference type="ChEBI" id="CHEBI:58210"/>
    </cofactor>
</comment>
<comment type="similarity">
    <text evidence="11">Belongs to the IPP isomerase type 2 family.</text>
</comment>
<dbReference type="STRING" id="1513793.SAMN06296036_105307"/>
<dbReference type="InterPro" id="IPR011179">
    <property type="entry name" value="IPdP_isomerase"/>
</dbReference>
<keyword evidence="8 11" id="KW-0414">Isoprene biosynthesis</keyword>
<reference evidence="14" key="1">
    <citation type="submission" date="2017-04" db="EMBL/GenBank/DDBJ databases">
        <authorList>
            <person name="Varghese N."/>
            <person name="Submissions S."/>
        </authorList>
    </citation>
    <scope>NUCLEOTIDE SEQUENCE [LARGE SCALE GENOMIC DNA]</scope>
    <source>
        <strain evidence="14">RKEM611</strain>
    </source>
</reference>
<evidence type="ECO:0000256" key="8">
    <source>
        <dbReference type="ARBA" id="ARBA00023229"/>
    </source>
</evidence>
<dbReference type="NCBIfam" id="TIGR02151">
    <property type="entry name" value="IPP_isom_2"/>
    <property type="match status" value="1"/>
</dbReference>
<keyword evidence="6 11" id="KW-0460">Magnesium</keyword>
<dbReference type="InterPro" id="IPR000262">
    <property type="entry name" value="FMN-dep_DH"/>
</dbReference>
<organism evidence="13 14">
    <name type="scientific">Pseudobacteriovorax antillogorgiicola</name>
    <dbReference type="NCBI Taxonomy" id="1513793"/>
    <lineage>
        <taxon>Bacteria</taxon>
        <taxon>Pseudomonadati</taxon>
        <taxon>Bdellovibrionota</taxon>
        <taxon>Oligoflexia</taxon>
        <taxon>Oligoflexales</taxon>
        <taxon>Pseudobacteriovoracaceae</taxon>
        <taxon>Pseudobacteriovorax</taxon>
    </lineage>
</organism>
<dbReference type="HAMAP" id="MF_00354">
    <property type="entry name" value="Idi_2"/>
    <property type="match status" value="1"/>
</dbReference>
<dbReference type="GO" id="GO:0005737">
    <property type="term" value="C:cytoplasm"/>
    <property type="evidence" value="ECO:0007669"/>
    <property type="project" value="UniProtKB-SubCell"/>
</dbReference>
<dbReference type="Gene3D" id="3.20.20.70">
    <property type="entry name" value="Aldolase class I"/>
    <property type="match status" value="1"/>
</dbReference>
<dbReference type="InterPro" id="IPR013785">
    <property type="entry name" value="Aldolase_TIM"/>
</dbReference>
<comment type="cofactor">
    <cofactor evidence="11">
        <name>NADPH</name>
        <dbReference type="ChEBI" id="CHEBI:57783"/>
    </cofactor>
</comment>
<dbReference type="PANTHER" id="PTHR43665">
    <property type="entry name" value="ISOPENTENYL-DIPHOSPHATE DELTA-ISOMERASE"/>
    <property type="match status" value="1"/>
</dbReference>
<evidence type="ECO:0000256" key="11">
    <source>
        <dbReference type="HAMAP-Rule" id="MF_00354"/>
    </source>
</evidence>
<dbReference type="PANTHER" id="PTHR43665:SF1">
    <property type="entry name" value="ISOPENTENYL-DIPHOSPHATE DELTA-ISOMERASE"/>
    <property type="match status" value="1"/>
</dbReference>
<name>A0A1Y6BPZ4_9BACT</name>
<proteinExistence type="inferred from homology"/>
<comment type="catalytic activity">
    <reaction evidence="11">
        <text>isopentenyl diphosphate = dimethylallyl diphosphate</text>
        <dbReference type="Rhea" id="RHEA:23284"/>
        <dbReference type="ChEBI" id="CHEBI:57623"/>
        <dbReference type="ChEBI" id="CHEBI:128769"/>
        <dbReference type="EC" id="5.3.3.2"/>
    </reaction>
</comment>
<evidence type="ECO:0000313" key="13">
    <source>
        <dbReference type="EMBL" id="SMF14527.1"/>
    </source>
</evidence>
<evidence type="ECO:0000256" key="3">
    <source>
        <dbReference type="ARBA" id="ARBA00022630"/>
    </source>
</evidence>
<evidence type="ECO:0000256" key="7">
    <source>
        <dbReference type="ARBA" id="ARBA00022857"/>
    </source>
</evidence>
<feature type="binding site" evidence="11">
    <location>
        <position position="310"/>
    </location>
    <ligand>
        <name>FMN</name>
        <dbReference type="ChEBI" id="CHEBI:58210"/>
    </ligand>
</feature>
<dbReference type="SMART" id="SM01240">
    <property type="entry name" value="IMPDH"/>
    <property type="match status" value="1"/>
</dbReference>
<dbReference type="GO" id="GO:0010181">
    <property type="term" value="F:FMN binding"/>
    <property type="evidence" value="ECO:0007669"/>
    <property type="project" value="UniProtKB-UniRule"/>
</dbReference>
<feature type="binding site" evidence="11">
    <location>
        <position position="154"/>
    </location>
    <ligand>
        <name>FMN</name>
        <dbReference type="ChEBI" id="CHEBI:58210"/>
    </ligand>
</feature>
<keyword evidence="4 11" id="KW-0288">FMN</keyword>
<evidence type="ECO:0000256" key="4">
    <source>
        <dbReference type="ARBA" id="ARBA00022643"/>
    </source>
</evidence>
<feature type="binding site" evidence="11">
    <location>
        <begin position="360"/>
        <end position="362"/>
    </location>
    <ligand>
        <name>FMN</name>
        <dbReference type="ChEBI" id="CHEBI:58210"/>
    </ligand>
</feature>
<dbReference type="GO" id="GO:0000287">
    <property type="term" value="F:magnesium ion binding"/>
    <property type="evidence" value="ECO:0007669"/>
    <property type="project" value="UniProtKB-UniRule"/>
</dbReference>
<feature type="domain" description="FMN-dependent dehydrogenase" evidence="12">
    <location>
        <begin position="263"/>
        <end position="425"/>
    </location>
</feature>
<accession>A0A1Y6BPZ4</accession>
<evidence type="ECO:0000313" key="14">
    <source>
        <dbReference type="Proteomes" id="UP000192907"/>
    </source>
</evidence>
<evidence type="ECO:0000259" key="12">
    <source>
        <dbReference type="Pfam" id="PF01070"/>
    </source>
</evidence>
<feature type="binding site" evidence="11">
    <location>
        <position position="213"/>
    </location>
    <ligand>
        <name>FMN</name>
        <dbReference type="ChEBI" id="CHEBI:58210"/>
    </ligand>
</feature>
<evidence type="ECO:0000256" key="1">
    <source>
        <dbReference type="ARBA" id="ARBA00001917"/>
    </source>
</evidence>
<protein>
    <recommendedName>
        <fullName evidence="11">Isopentenyl-diphosphate delta-isomerase</fullName>
        <shortName evidence="11">IPP isomerase</shortName>
        <ecNumber evidence="11">5.3.3.2</ecNumber>
    </recommendedName>
    <alternativeName>
        <fullName evidence="11">Isopentenyl diphosphate:dimethylallyl diphosphate isomerase</fullName>
    </alternativeName>
    <alternativeName>
        <fullName evidence="11">Isopentenyl pyrophosphate isomerase</fullName>
    </alternativeName>
    <alternativeName>
        <fullName evidence="11">Type 2 isopentenyl diphosphate isomerase</fullName>
        <shortName evidence="11">IDI-2</shortName>
    </alternativeName>
</protein>
<comment type="subunit">
    <text evidence="10 11">Homooctamer. Dimer of tetramers.</text>
</comment>
<evidence type="ECO:0000256" key="5">
    <source>
        <dbReference type="ARBA" id="ARBA00022723"/>
    </source>
</evidence>
<feature type="binding site" evidence="11">
    <location>
        <begin position="96"/>
        <end position="97"/>
    </location>
    <ligand>
        <name>substrate</name>
    </ligand>
</feature>
<dbReference type="EMBL" id="FWZT01000005">
    <property type="protein sequence ID" value="SMF14527.1"/>
    <property type="molecule type" value="Genomic_DNA"/>
</dbReference>
<gene>
    <name evidence="11" type="primary">fni</name>
    <name evidence="13" type="ORF">SAMN06296036_105307</name>
</gene>
<feature type="binding site" evidence="11">
    <location>
        <position position="248"/>
    </location>
    <ligand>
        <name>substrate</name>
    </ligand>
</feature>
<dbReference type="EC" id="5.3.3.2" evidence="11"/>
<sequence length="445" mass="48538">MTSMTDSIKLSPPLPWISDQGQTGFVTEISRQHLTLDIFEASQASSGPNEIRVMVGKSQSFVFSGQSRLASPRTFRLMIHGADSEQQLHDLLGQVRKDQHIEICRDQDVEASDRFTGFQRVQFIPEALPELSFDDLNTEQSFLGTCFDYPILITGMTGGVDKGTEINRRLALAAEAYNIPMGVGSQRVALDNPEYAPIFDVKKYAPNLFVIGNLGFAQLKQDNYLDLCRRAVDMVSADALAIHVNVLQEAIQMEGDRDFTDILKRLETVCQSLSTPIVIKEVGSGISSNTAQKLLETGIAAIDVGGRGGTSWGYIEGLRSSSSETMELAETFRNWGIPTAYSLVGVRALAPQLPLIATGGVRNGLTVAKAIALGADLVGIGLPLLRAALQGEQETRDTLATIVRGLKVAMIATGSRSLRDLEQHICLSHPMEKNFDDIVQSKSFY</sequence>
<dbReference type="AlphaFoldDB" id="A0A1Y6BPZ4"/>
<keyword evidence="5 11" id="KW-0479">Metal-binding</keyword>
<evidence type="ECO:0000256" key="6">
    <source>
        <dbReference type="ARBA" id="ARBA00022842"/>
    </source>
</evidence>
<feature type="binding site" evidence="11">
    <location>
        <begin position="155"/>
        <end position="157"/>
    </location>
    <ligand>
        <name>FMN</name>
        <dbReference type="ChEBI" id="CHEBI:58210"/>
    </ligand>
</feature>
<feature type="binding site" evidence="11">
    <location>
        <position position="185"/>
    </location>
    <ligand>
        <name>FMN</name>
        <dbReference type="ChEBI" id="CHEBI:58210"/>
    </ligand>
</feature>
<comment type="cofactor">
    <cofactor evidence="11">
        <name>Mg(2+)</name>
        <dbReference type="ChEBI" id="CHEBI:18420"/>
    </cofactor>
</comment>
<dbReference type="SUPFAM" id="SSF51395">
    <property type="entry name" value="FMN-linked oxidoreductases"/>
    <property type="match status" value="1"/>
</dbReference>